<feature type="transmembrane region" description="Helical" evidence="8">
    <location>
        <begin position="366"/>
        <end position="384"/>
    </location>
</feature>
<evidence type="ECO:0000313" key="11">
    <source>
        <dbReference type="Proteomes" id="UP000078287"/>
    </source>
</evidence>
<evidence type="ECO:0000256" key="2">
    <source>
        <dbReference type="ARBA" id="ARBA00022475"/>
    </source>
</evidence>
<evidence type="ECO:0000256" key="5">
    <source>
        <dbReference type="ARBA" id="ARBA00022692"/>
    </source>
</evidence>
<reference evidence="10 11" key="1">
    <citation type="submission" date="2016-04" db="EMBL/GenBank/DDBJ databases">
        <title>Chloroflexus islandicus sp. nov., a thermophilic filamentous anoxygenic phototrophic bacterium from geyser Strokkur (Iceland).</title>
        <authorList>
            <person name="Gaisin V.A."/>
            <person name="Kalashnikov A.M."/>
            <person name="Sukhacheva M.V."/>
            <person name="Grouzdev D.S."/>
            <person name="Ivanov T.M."/>
            <person name="Kuznetsov B."/>
            <person name="Gorlenko V.M."/>
        </authorList>
    </citation>
    <scope>NUCLEOTIDE SEQUENCE [LARGE SCALE GENOMIC DNA]</scope>
    <source>
        <strain evidence="11">isl-2</strain>
    </source>
</reference>
<feature type="domain" description="Glycosyltransferase RgtA/B/C/D-like" evidence="9">
    <location>
        <begin position="73"/>
        <end position="226"/>
    </location>
</feature>
<accession>A0A178M9T9</accession>
<keyword evidence="4" id="KW-0808">Transferase</keyword>
<organism evidence="10 11">
    <name type="scientific">Chloroflexus islandicus</name>
    <dbReference type="NCBI Taxonomy" id="1707952"/>
    <lineage>
        <taxon>Bacteria</taxon>
        <taxon>Bacillati</taxon>
        <taxon>Chloroflexota</taxon>
        <taxon>Chloroflexia</taxon>
        <taxon>Chloroflexales</taxon>
        <taxon>Chloroflexineae</taxon>
        <taxon>Chloroflexaceae</taxon>
        <taxon>Chloroflexus</taxon>
    </lineage>
</organism>
<dbReference type="GO" id="GO:0009103">
    <property type="term" value="P:lipopolysaccharide biosynthetic process"/>
    <property type="evidence" value="ECO:0007669"/>
    <property type="project" value="UniProtKB-ARBA"/>
</dbReference>
<evidence type="ECO:0000256" key="8">
    <source>
        <dbReference type="SAM" id="Phobius"/>
    </source>
</evidence>
<feature type="transmembrane region" description="Helical" evidence="8">
    <location>
        <begin position="113"/>
        <end position="133"/>
    </location>
</feature>
<keyword evidence="11" id="KW-1185">Reference proteome</keyword>
<dbReference type="Proteomes" id="UP000078287">
    <property type="component" value="Unassembled WGS sequence"/>
</dbReference>
<feature type="transmembrane region" description="Helical" evidence="8">
    <location>
        <begin position="339"/>
        <end position="359"/>
    </location>
</feature>
<evidence type="ECO:0000256" key="4">
    <source>
        <dbReference type="ARBA" id="ARBA00022679"/>
    </source>
</evidence>
<dbReference type="PANTHER" id="PTHR33908:SF11">
    <property type="entry name" value="MEMBRANE PROTEIN"/>
    <property type="match status" value="1"/>
</dbReference>
<dbReference type="GO" id="GO:0016763">
    <property type="term" value="F:pentosyltransferase activity"/>
    <property type="evidence" value="ECO:0007669"/>
    <property type="project" value="TreeGrafter"/>
</dbReference>
<dbReference type="InterPro" id="IPR050297">
    <property type="entry name" value="LipidA_mod_glycosyltrf_83"/>
</dbReference>
<evidence type="ECO:0000259" key="9">
    <source>
        <dbReference type="Pfam" id="PF13231"/>
    </source>
</evidence>
<evidence type="ECO:0000256" key="6">
    <source>
        <dbReference type="ARBA" id="ARBA00022989"/>
    </source>
</evidence>
<keyword evidence="6 8" id="KW-1133">Transmembrane helix</keyword>
<name>A0A178M9T9_9CHLR</name>
<dbReference type="Pfam" id="PF13231">
    <property type="entry name" value="PMT_2"/>
    <property type="match status" value="1"/>
</dbReference>
<dbReference type="GO" id="GO:0005886">
    <property type="term" value="C:plasma membrane"/>
    <property type="evidence" value="ECO:0007669"/>
    <property type="project" value="UniProtKB-SubCell"/>
</dbReference>
<feature type="transmembrane region" description="Helical" evidence="8">
    <location>
        <begin position="78"/>
        <end position="106"/>
    </location>
</feature>
<comment type="subcellular location">
    <subcellularLocation>
        <location evidence="1">Cell membrane</location>
        <topology evidence="1">Multi-pass membrane protein</topology>
    </subcellularLocation>
</comment>
<comment type="caution">
    <text evidence="10">The sequence shown here is derived from an EMBL/GenBank/DDBJ whole genome shotgun (WGS) entry which is preliminary data.</text>
</comment>
<dbReference type="EMBL" id="LWQS01000053">
    <property type="protein sequence ID" value="OAN45530.1"/>
    <property type="molecule type" value="Genomic_DNA"/>
</dbReference>
<dbReference type="AlphaFoldDB" id="A0A178M9T9"/>
<evidence type="ECO:0000313" key="10">
    <source>
        <dbReference type="EMBL" id="OAN45530.1"/>
    </source>
</evidence>
<feature type="transmembrane region" description="Helical" evidence="8">
    <location>
        <begin position="173"/>
        <end position="197"/>
    </location>
</feature>
<keyword evidence="5 8" id="KW-0812">Transmembrane</keyword>
<evidence type="ECO:0000256" key="1">
    <source>
        <dbReference type="ARBA" id="ARBA00004651"/>
    </source>
</evidence>
<keyword evidence="7 8" id="KW-0472">Membrane</keyword>
<gene>
    <name evidence="10" type="ORF">A6A03_14295</name>
</gene>
<feature type="transmembrane region" description="Helical" evidence="8">
    <location>
        <begin position="396"/>
        <end position="415"/>
    </location>
</feature>
<dbReference type="InterPro" id="IPR038731">
    <property type="entry name" value="RgtA/B/C-like"/>
</dbReference>
<protein>
    <recommendedName>
        <fullName evidence="9">Glycosyltransferase RgtA/B/C/D-like domain-containing protein</fullName>
    </recommendedName>
</protein>
<feature type="transmembrane region" description="Helical" evidence="8">
    <location>
        <begin position="209"/>
        <end position="228"/>
    </location>
</feature>
<proteinExistence type="predicted"/>
<keyword evidence="3" id="KW-0328">Glycosyltransferase</keyword>
<dbReference type="PANTHER" id="PTHR33908">
    <property type="entry name" value="MANNOSYLTRANSFERASE YKCB-RELATED"/>
    <property type="match status" value="1"/>
</dbReference>
<keyword evidence="2" id="KW-1003">Cell membrane</keyword>
<feature type="transmembrane region" description="Helical" evidence="8">
    <location>
        <begin position="139"/>
        <end position="161"/>
    </location>
</feature>
<evidence type="ECO:0000256" key="7">
    <source>
        <dbReference type="ARBA" id="ARBA00023136"/>
    </source>
</evidence>
<sequence length="421" mass="46681">MLSMNRFDRLLWLLTVIGLAIRVAAVFVLNDYRAPITAEYGIVAHNLVAGKGFSGGGWLGPEQPTALNTPLYPLLLAFWLWIGIPLPFLAVELVQAVLSALIIYLIGKIAAQVFAPVVGTISAAATTVYPPLIYFCKQISPAIVTAFCTALVFYAIVLFVAHPNRKRAALLGLVWGVGLLAEPILLVAAPGAVLLYWFRQTPSARQQSALLLAGAALVAAVIVAPWTVRNYLVFHRFVPLKTSFGLNFWMGNNPNATGFLYTMAGEPMPNTLAPERAAYLASLNEAERYAVLQREAWQWIAAHPDRFLELTIKRIGYLWLISPTFQITSENIAEPGYFYLIRYAIQIPLLLLAVIGAVIAYRRYRAALWLCLWWLVAFTVPYAISVAGNTRYRLPVEPILLMLAAVVGAGAWRWWQGRVRR</sequence>
<evidence type="ECO:0000256" key="3">
    <source>
        <dbReference type="ARBA" id="ARBA00022676"/>
    </source>
</evidence>
<dbReference type="STRING" id="1707952.A6A03_14295"/>